<dbReference type="SUPFAM" id="SSF48452">
    <property type="entry name" value="TPR-like"/>
    <property type="match status" value="2"/>
</dbReference>
<dbReference type="Gene3D" id="3.30.200.20">
    <property type="entry name" value="Phosphorylase Kinase, domain 1"/>
    <property type="match status" value="1"/>
</dbReference>
<evidence type="ECO:0000256" key="6">
    <source>
        <dbReference type="PROSITE-ProRule" id="PRU10141"/>
    </source>
</evidence>
<keyword evidence="5" id="KW-0802">TPR repeat</keyword>
<evidence type="ECO:0000256" key="3">
    <source>
        <dbReference type="ARBA" id="ARBA00022777"/>
    </source>
</evidence>
<organism evidence="9 10">
    <name type="scientific">Persicimonas caeni</name>
    <dbReference type="NCBI Taxonomy" id="2292766"/>
    <lineage>
        <taxon>Bacteria</taxon>
        <taxon>Deltaproteobacteria</taxon>
        <taxon>Bradymonadales</taxon>
        <taxon>Bradymonadaceae</taxon>
        <taxon>Persicimonas</taxon>
    </lineage>
</organism>
<evidence type="ECO:0000259" key="8">
    <source>
        <dbReference type="PROSITE" id="PS50011"/>
    </source>
</evidence>
<dbReference type="InterPro" id="IPR027417">
    <property type="entry name" value="P-loop_NTPase"/>
</dbReference>
<dbReference type="GO" id="GO:0005524">
    <property type="term" value="F:ATP binding"/>
    <property type="evidence" value="ECO:0007669"/>
    <property type="project" value="UniProtKB-UniRule"/>
</dbReference>
<dbReference type="PROSITE" id="PS00107">
    <property type="entry name" value="PROTEIN_KINASE_ATP"/>
    <property type="match status" value="1"/>
</dbReference>
<feature type="compositionally biased region" description="Pro residues" evidence="7">
    <location>
        <begin position="383"/>
        <end position="392"/>
    </location>
</feature>
<feature type="domain" description="Protein kinase" evidence="8">
    <location>
        <begin position="51"/>
        <end position="319"/>
    </location>
</feature>
<feature type="binding site" evidence="6">
    <location>
        <position position="80"/>
    </location>
    <ligand>
        <name>ATP</name>
        <dbReference type="ChEBI" id="CHEBI:30616"/>
    </ligand>
</feature>
<dbReference type="Proteomes" id="UP000315995">
    <property type="component" value="Chromosome"/>
</dbReference>
<feature type="compositionally biased region" description="Low complexity" evidence="7">
    <location>
        <begin position="421"/>
        <end position="431"/>
    </location>
</feature>
<dbReference type="PANTHER" id="PTHR43289:SF6">
    <property type="entry name" value="SERINE_THREONINE-PROTEIN KINASE NEKL-3"/>
    <property type="match status" value="1"/>
</dbReference>
<feature type="compositionally biased region" description="Polar residues" evidence="7">
    <location>
        <begin position="356"/>
        <end position="365"/>
    </location>
</feature>
<dbReference type="PANTHER" id="PTHR43289">
    <property type="entry name" value="MITOGEN-ACTIVATED PROTEIN KINASE KINASE KINASE 20-RELATED"/>
    <property type="match status" value="1"/>
</dbReference>
<reference evidence="9 10" key="1">
    <citation type="submission" date="2019-06" db="EMBL/GenBank/DDBJ databases">
        <title>Persicimonas caeni gen. nov., sp. nov., a predatory bacterium isolated from solar saltern.</title>
        <authorList>
            <person name="Wang S."/>
        </authorList>
    </citation>
    <scope>NUCLEOTIDE SEQUENCE [LARGE SCALE GENOMIC DNA]</scope>
    <source>
        <strain evidence="9 10">YN101</strain>
    </source>
</reference>
<dbReference type="Pfam" id="PF13424">
    <property type="entry name" value="TPR_12"/>
    <property type="match status" value="1"/>
</dbReference>
<dbReference type="InterPro" id="IPR041664">
    <property type="entry name" value="AAA_16"/>
</dbReference>
<evidence type="ECO:0000256" key="1">
    <source>
        <dbReference type="ARBA" id="ARBA00022679"/>
    </source>
</evidence>
<feature type="repeat" description="TPR" evidence="5">
    <location>
        <begin position="966"/>
        <end position="999"/>
    </location>
</feature>
<dbReference type="CDD" id="cd14014">
    <property type="entry name" value="STKc_PknB_like"/>
    <property type="match status" value="1"/>
</dbReference>
<dbReference type="OrthoDB" id="5476018at2"/>
<name>A0A4Y6Q192_PERCE</name>
<dbReference type="InterPro" id="IPR011990">
    <property type="entry name" value="TPR-like_helical_dom_sf"/>
</dbReference>
<keyword evidence="4 6" id="KW-0067">ATP-binding</keyword>
<accession>A0A4Y6Q192</accession>
<dbReference type="Pfam" id="PF13191">
    <property type="entry name" value="AAA_16"/>
    <property type="match status" value="1"/>
</dbReference>
<feature type="region of interest" description="Disordered" evidence="7">
    <location>
        <begin position="329"/>
        <end position="454"/>
    </location>
</feature>
<dbReference type="Gene3D" id="3.40.50.300">
    <property type="entry name" value="P-loop containing nucleotide triphosphate hydrolases"/>
    <property type="match status" value="1"/>
</dbReference>
<dbReference type="SUPFAM" id="SSF52540">
    <property type="entry name" value="P-loop containing nucleoside triphosphate hydrolases"/>
    <property type="match status" value="1"/>
</dbReference>
<evidence type="ECO:0000313" key="9">
    <source>
        <dbReference type="EMBL" id="QDG53755.1"/>
    </source>
</evidence>
<dbReference type="Pfam" id="PF00069">
    <property type="entry name" value="Pkinase"/>
    <property type="match status" value="1"/>
</dbReference>
<feature type="compositionally biased region" description="Low complexity" evidence="7">
    <location>
        <begin position="442"/>
        <end position="451"/>
    </location>
</feature>
<evidence type="ECO:0000256" key="4">
    <source>
        <dbReference type="ARBA" id="ARBA00022840"/>
    </source>
</evidence>
<dbReference type="SMART" id="SM00220">
    <property type="entry name" value="S_TKc"/>
    <property type="match status" value="1"/>
</dbReference>
<keyword evidence="2 6" id="KW-0547">Nucleotide-binding</keyword>
<dbReference type="PROSITE" id="PS00108">
    <property type="entry name" value="PROTEIN_KINASE_ST"/>
    <property type="match status" value="1"/>
</dbReference>
<feature type="compositionally biased region" description="Basic residues" evidence="7">
    <location>
        <begin position="406"/>
        <end position="420"/>
    </location>
</feature>
<dbReference type="SUPFAM" id="SSF56112">
    <property type="entry name" value="Protein kinase-like (PK-like)"/>
    <property type="match status" value="1"/>
</dbReference>
<evidence type="ECO:0000256" key="7">
    <source>
        <dbReference type="SAM" id="MobiDB-lite"/>
    </source>
</evidence>
<keyword evidence="10" id="KW-1185">Reference proteome</keyword>
<keyword evidence="3" id="KW-0418">Kinase</keyword>
<accession>A0A5B8YFA9</accession>
<dbReference type="EMBL" id="CP041186">
    <property type="protein sequence ID" value="QDG53755.1"/>
    <property type="molecule type" value="Genomic_DNA"/>
</dbReference>
<dbReference type="Gene3D" id="1.10.510.10">
    <property type="entry name" value="Transferase(Phosphotransferase) domain 1"/>
    <property type="match status" value="1"/>
</dbReference>
<dbReference type="InterPro" id="IPR017441">
    <property type="entry name" value="Protein_kinase_ATP_BS"/>
</dbReference>
<evidence type="ECO:0000313" key="10">
    <source>
        <dbReference type="Proteomes" id="UP000315995"/>
    </source>
</evidence>
<keyword evidence="1" id="KW-0808">Transferase</keyword>
<dbReference type="GO" id="GO:0004674">
    <property type="term" value="F:protein serine/threonine kinase activity"/>
    <property type="evidence" value="ECO:0007669"/>
    <property type="project" value="TreeGrafter"/>
</dbReference>
<evidence type="ECO:0000256" key="5">
    <source>
        <dbReference type="PROSITE-ProRule" id="PRU00339"/>
    </source>
</evidence>
<sequence>MVLIDSVCESLQTPPVSIHAGERSRRIRRASIMSSETPSLPQPGDLIGGRFRILEHLGTGGFGTVYKALQENVGREVALKFLTPGVAEDPINVERFRREAYHVSQLRHPHTITLYDYGQTEAGLVYMVMEILDGEALSDIIQNHGALEPPRAAHVFIQVLKSLSEAHRRGLVHRDLKPENIFLCEMFGEHDYVKVLDFGVAKMTLMDADDDDGEETLTKAGRIFGTPMYMAPEQACAEPITPATDVYALGLLLYEIWTGKPPVTGRNRMDVIHKQIRDPVPELSDDFEKTPVGQVIRTACMKGVDRRYQNAAELLEAFVSALRQMKIFPAPKGGTSPEISVTSLVPEDAPGDDSTHQMTPPSELTTHPARSVNEKARPAKPKATPPPVPPSQAKPANNSTQASPKKSARPPARGRLRRRSSQAGSRTNSQVGGRGMRRQRSRSQPGSPRYQLPLLGREDVLAQLTGIVEDSAAAKSGQIVLVEGESGIGKSRVVRTLEKQLTQQGVAVSIGHFRRRSLPMEALREALAVSWGVAHSERKEVDRVIRNDLNSIGGFSDEEIAFVVDFVRPPALDASQMPTSTEEAGALFARLERLLLKISEQKPFVLMLEDIQYADSATLSFLEYLAVTLRTQAAPIVVMMTLRPEERGFNGDVEQSLRTMNANIGVGFSRVPIKRLRGRHLARLLDAILPLQARIKERIGWLSQGVPLHAIQIIRYLRNEGKLVRQGQRWGLKEGSPRDINLPPDLMDLMHLRLQQAISAHGGSSDLRALLEWMAVLGMRTPVDLLVGVLAATGDVDVEHLDDALGALADEGIIHQTLHRNLMCVEFDSSLLREALLGDLSDRWSNRRLHQQAARHKADFYRDKNLELPLVEIADHWRQAGEMERYQDTLYEAARRSKERFDTRGARERFRELLGVLEEQGDRSDKWVHTHLALAELARRFGEFGLAEDHYRRIIAAGVKERPEGAEALRGFAHLLFVQRRMQEALDFYKRALQASQKKKDVAGVAKALVGLSRVYLMRGDAKEGAKVRDRLEEMLPHLPQGEIAGRVLLHLAEVSQRQGDLSGRYDYLVRARKELEDSQDRQGLSDVLIALGSSLMDPAMNAPDRLQKAGDVLREALEIKRSIGDRHGVAETFRYLGQLEMEHADFLAAESLLQQSLNVHEALGAPFNIGASHNGLGVAYLLNGEFDAAEHHWDQAIELFKRVGDQIAISHTMLNKGILAINRGDVTRAQSLLRESRRIKESFGSSWALFDLRNHLAIAAMWLGEFENAEQILNETLQDVDERGTDEDRTVARSLIGLLRCFQSRLQLAALELGRARADAEDLGIKRVTTFCQANAAFYSRLTEASQNFENLIDEIGDAKLFHTLHRDIWLSLIENMAHHALEQERGRQAVRLLRTVAAFHSRLGDPNRADALERRAQELDAELEALRT</sequence>
<dbReference type="SMART" id="SM00028">
    <property type="entry name" value="TPR"/>
    <property type="match status" value="6"/>
</dbReference>
<dbReference type="InterPro" id="IPR019734">
    <property type="entry name" value="TPR_rpt"/>
</dbReference>
<proteinExistence type="predicted"/>
<dbReference type="Gene3D" id="1.25.40.10">
    <property type="entry name" value="Tetratricopeptide repeat domain"/>
    <property type="match status" value="2"/>
</dbReference>
<dbReference type="PROSITE" id="PS50011">
    <property type="entry name" value="PROTEIN_KINASE_DOM"/>
    <property type="match status" value="1"/>
</dbReference>
<dbReference type="PROSITE" id="PS50005">
    <property type="entry name" value="TPR"/>
    <property type="match status" value="1"/>
</dbReference>
<dbReference type="InterPro" id="IPR000719">
    <property type="entry name" value="Prot_kinase_dom"/>
</dbReference>
<gene>
    <name evidence="9" type="ORF">FIV42_24325</name>
</gene>
<evidence type="ECO:0000256" key="2">
    <source>
        <dbReference type="ARBA" id="ARBA00022741"/>
    </source>
</evidence>
<protein>
    <submittedName>
        <fullName evidence="9">Tetratricopeptide repeat protein</fullName>
    </submittedName>
</protein>
<dbReference type="InterPro" id="IPR008271">
    <property type="entry name" value="Ser/Thr_kinase_AS"/>
</dbReference>
<dbReference type="InterPro" id="IPR011009">
    <property type="entry name" value="Kinase-like_dom_sf"/>
</dbReference>